<dbReference type="Proteomes" id="UP000660024">
    <property type="component" value="Unassembled WGS sequence"/>
</dbReference>
<proteinExistence type="predicted"/>
<dbReference type="Gene3D" id="3.40.50.2000">
    <property type="entry name" value="Glycogen Phosphorylase B"/>
    <property type="match status" value="2"/>
</dbReference>
<gene>
    <name evidence="3" type="ORF">I5M32_03795</name>
</gene>
<keyword evidence="1" id="KW-0808">Transferase</keyword>
<accession>A0ABS1BGT0</accession>
<dbReference type="Pfam" id="PF00534">
    <property type="entry name" value="Glycos_transf_1"/>
    <property type="match status" value="1"/>
</dbReference>
<dbReference type="InterPro" id="IPR001296">
    <property type="entry name" value="Glyco_trans_1"/>
</dbReference>
<dbReference type="CDD" id="cd03801">
    <property type="entry name" value="GT4_PimA-like"/>
    <property type="match status" value="1"/>
</dbReference>
<dbReference type="PANTHER" id="PTHR46401">
    <property type="entry name" value="GLYCOSYLTRANSFERASE WBBK-RELATED"/>
    <property type="match status" value="1"/>
</dbReference>
<evidence type="ECO:0000313" key="4">
    <source>
        <dbReference type="Proteomes" id="UP000660024"/>
    </source>
</evidence>
<dbReference type="PANTHER" id="PTHR46401:SF2">
    <property type="entry name" value="GLYCOSYLTRANSFERASE WBBK-RELATED"/>
    <property type="match status" value="1"/>
</dbReference>
<evidence type="ECO:0000259" key="2">
    <source>
        <dbReference type="Pfam" id="PF00534"/>
    </source>
</evidence>
<dbReference type="EMBL" id="JAEHFY010000004">
    <property type="protein sequence ID" value="MBK0382073.1"/>
    <property type="molecule type" value="Genomic_DNA"/>
</dbReference>
<reference evidence="3 4" key="1">
    <citation type="submission" date="2020-12" db="EMBL/GenBank/DDBJ databases">
        <title>Bacterial novel species Pedobacter sp. SD-b isolated from soil.</title>
        <authorList>
            <person name="Jung H.-Y."/>
        </authorList>
    </citation>
    <scope>NUCLEOTIDE SEQUENCE [LARGE SCALE GENOMIC DNA]</scope>
    <source>
        <strain evidence="3 4">SD-b</strain>
    </source>
</reference>
<dbReference type="SUPFAM" id="SSF53756">
    <property type="entry name" value="UDP-Glycosyltransferase/glycogen phosphorylase"/>
    <property type="match status" value="1"/>
</dbReference>
<sequence length="378" mass="43622">MTKNKKILIITHYSSLYGANISLLAFLENTKIPLKNFIVIAPENGLLLNELEKMDIEYHIHWFEHNADFADISYFKRKINAFRRIKILLHLYRAIKRYNPSIIYSNSSVNYYGFFCAKFLTIPHVWHLREFGFNDYNLIPDFGFTFQRLLLKINDRNIAISKAIGSYYKLNASNTSIVYNGVVSSRNLRNITPKKNVIGKLRFGVVGLMVPYKQQLEVIKAFQRFKSMKLTDSILYLVGEDTEEYSQMISEYIKKNNLQEDIIFTGRITERANIYDLLDVVISAAKFEGFGRTTAEAMSYGKVVLGYNSAGNAEVIQHNKTGLLFDSFDELSVLMLKLDNDKTYVNQLQNDALLNFNLEFTSEVYSGKIDEVILSQLE</sequence>
<protein>
    <submittedName>
        <fullName evidence="3">Glycosyltransferase</fullName>
    </submittedName>
</protein>
<name>A0ABS1BGT0_9SPHI</name>
<dbReference type="RefSeq" id="WP_200584852.1">
    <property type="nucleotide sequence ID" value="NZ_JAEHFY010000004.1"/>
</dbReference>
<evidence type="ECO:0000313" key="3">
    <source>
        <dbReference type="EMBL" id="MBK0382073.1"/>
    </source>
</evidence>
<evidence type="ECO:0000256" key="1">
    <source>
        <dbReference type="ARBA" id="ARBA00022679"/>
    </source>
</evidence>
<organism evidence="3 4">
    <name type="scientific">Pedobacter segetis</name>
    <dbReference type="NCBI Taxonomy" id="2793069"/>
    <lineage>
        <taxon>Bacteria</taxon>
        <taxon>Pseudomonadati</taxon>
        <taxon>Bacteroidota</taxon>
        <taxon>Sphingobacteriia</taxon>
        <taxon>Sphingobacteriales</taxon>
        <taxon>Sphingobacteriaceae</taxon>
        <taxon>Pedobacter</taxon>
    </lineage>
</organism>
<feature type="domain" description="Glycosyl transferase family 1" evidence="2">
    <location>
        <begin position="199"/>
        <end position="342"/>
    </location>
</feature>
<comment type="caution">
    <text evidence="3">The sequence shown here is derived from an EMBL/GenBank/DDBJ whole genome shotgun (WGS) entry which is preliminary data.</text>
</comment>
<keyword evidence="4" id="KW-1185">Reference proteome</keyword>